<proteinExistence type="predicted"/>
<reference evidence="1" key="1">
    <citation type="submission" date="2018-05" db="EMBL/GenBank/DDBJ databases">
        <authorList>
            <person name="Lanie J.A."/>
            <person name="Ng W.-L."/>
            <person name="Kazmierczak K.M."/>
            <person name="Andrzejewski T.M."/>
            <person name="Davidsen T.M."/>
            <person name="Wayne K.J."/>
            <person name="Tettelin H."/>
            <person name="Glass J.I."/>
            <person name="Rusch D."/>
            <person name="Podicherti R."/>
            <person name="Tsui H.-C.T."/>
            <person name="Winkler M.E."/>
        </authorList>
    </citation>
    <scope>NUCLEOTIDE SEQUENCE</scope>
</reference>
<name>A0A382HTG6_9ZZZZ</name>
<protein>
    <submittedName>
        <fullName evidence="1">Uncharacterized protein</fullName>
    </submittedName>
</protein>
<gene>
    <name evidence="1" type="ORF">METZ01_LOCUS243510</name>
</gene>
<sequence>MNKQITLLLSFLFISISFCDTIKYKERKASDDFEIIVVTDVEFLGVSRKGLHYQKSTFFGNVLKTIPCANVDEILDSNNIIINYSCLEFTYVPKAFYQEENVELTEVSTIDDVSSSIDQDINKFYLKSGNIISGTISSETDSTYTLDTAFGTVALNKANIYSLSTQSVDCFQLGTIAASEINTNEIFVQGMLTGIISLGLLGRNPADLYKNNYNEINTS</sequence>
<dbReference type="EMBL" id="UINC01063235">
    <property type="protein sequence ID" value="SVB90656.1"/>
    <property type="molecule type" value="Genomic_DNA"/>
</dbReference>
<dbReference type="AlphaFoldDB" id="A0A382HTG6"/>
<feature type="non-terminal residue" evidence="1">
    <location>
        <position position="219"/>
    </location>
</feature>
<accession>A0A382HTG6</accession>
<organism evidence="1">
    <name type="scientific">marine metagenome</name>
    <dbReference type="NCBI Taxonomy" id="408172"/>
    <lineage>
        <taxon>unclassified sequences</taxon>
        <taxon>metagenomes</taxon>
        <taxon>ecological metagenomes</taxon>
    </lineage>
</organism>
<evidence type="ECO:0000313" key="1">
    <source>
        <dbReference type="EMBL" id="SVB90656.1"/>
    </source>
</evidence>